<evidence type="ECO:0000313" key="1">
    <source>
        <dbReference type="EMBL" id="MFC0385793.1"/>
    </source>
</evidence>
<reference evidence="1 2" key="1">
    <citation type="submission" date="2024-09" db="EMBL/GenBank/DDBJ databases">
        <authorList>
            <person name="Sun Q."/>
            <person name="Mori K."/>
        </authorList>
    </citation>
    <scope>NUCLEOTIDE SEQUENCE [LARGE SCALE GENOMIC DNA]</scope>
    <source>
        <strain evidence="1 2">CCM 7468</strain>
    </source>
</reference>
<name>A0ABV6IQA8_9PROT</name>
<comment type="caution">
    <text evidence="1">The sequence shown here is derived from an EMBL/GenBank/DDBJ whole genome shotgun (WGS) entry which is preliminary data.</text>
</comment>
<accession>A0ABV6IQA8</accession>
<evidence type="ECO:0000313" key="2">
    <source>
        <dbReference type="Proteomes" id="UP001589789"/>
    </source>
</evidence>
<dbReference type="InterPro" id="IPR021831">
    <property type="entry name" value="ParD-like"/>
</dbReference>
<sequence length="83" mass="9067">MVHTRTMCCIVAGLPMGIVKIDDELHEEARRASAVMCRSINAQAEFWMKIGMLTEANPTLALNDIVEAQLVTAKVRIVKVAAA</sequence>
<proteinExistence type="predicted"/>
<dbReference type="EMBL" id="JBHLVZ010000014">
    <property type="protein sequence ID" value="MFC0385793.1"/>
    <property type="molecule type" value="Genomic_DNA"/>
</dbReference>
<dbReference type="Proteomes" id="UP001589789">
    <property type="component" value="Unassembled WGS sequence"/>
</dbReference>
<organism evidence="1 2">
    <name type="scientific">Muricoccus vinaceus</name>
    <dbReference type="NCBI Taxonomy" id="424704"/>
    <lineage>
        <taxon>Bacteria</taxon>
        <taxon>Pseudomonadati</taxon>
        <taxon>Pseudomonadota</taxon>
        <taxon>Alphaproteobacteria</taxon>
        <taxon>Acetobacterales</taxon>
        <taxon>Roseomonadaceae</taxon>
        <taxon>Muricoccus</taxon>
    </lineage>
</organism>
<gene>
    <name evidence="1" type="ORF">ACFFIC_09505</name>
</gene>
<dbReference type="Pfam" id="PF11903">
    <property type="entry name" value="ParD_like"/>
    <property type="match status" value="1"/>
</dbReference>
<protein>
    <submittedName>
        <fullName evidence="1">ParD-like family protein</fullName>
    </submittedName>
</protein>
<keyword evidence="2" id="KW-1185">Reference proteome</keyword>